<proteinExistence type="predicted"/>
<gene>
    <name evidence="2" type="ordered locus">Desti_0212</name>
</gene>
<dbReference type="KEGG" id="dti:Desti_0212"/>
<sequence length="119" mass="13289">MCPDENYGYCLYAQGRNSCASSAQTTLSLVRIDRDRVVEILGRGSGSHPFATETSSKGFQPEPSYAHRGPATEWLQKINRNRDLFCDTEKIGAETSPFLLKEGTFGGERDHTRLSGWKE</sequence>
<accession>I4C067</accession>
<evidence type="ECO:0000313" key="3">
    <source>
        <dbReference type="Proteomes" id="UP000006055"/>
    </source>
</evidence>
<dbReference type="AlphaFoldDB" id="I4C067"/>
<name>I4C067_DESTA</name>
<dbReference type="Proteomes" id="UP000006055">
    <property type="component" value="Chromosome"/>
</dbReference>
<dbReference type="HOGENOM" id="CLU_2057633_0_0_7"/>
<dbReference type="EMBL" id="CP003360">
    <property type="protein sequence ID" value="AFM22958.1"/>
    <property type="molecule type" value="Genomic_DNA"/>
</dbReference>
<keyword evidence="3" id="KW-1185">Reference proteome</keyword>
<feature type="region of interest" description="Disordered" evidence="1">
    <location>
        <begin position="43"/>
        <end position="66"/>
    </location>
</feature>
<protein>
    <submittedName>
        <fullName evidence="2">Uncharacterized protein</fullName>
    </submittedName>
</protein>
<dbReference type="STRING" id="706587.Desti_0212"/>
<organism evidence="2 3">
    <name type="scientific">Desulfomonile tiedjei (strain ATCC 49306 / DSM 6799 / DCB-1)</name>
    <dbReference type="NCBI Taxonomy" id="706587"/>
    <lineage>
        <taxon>Bacteria</taxon>
        <taxon>Pseudomonadati</taxon>
        <taxon>Thermodesulfobacteriota</taxon>
        <taxon>Desulfomonilia</taxon>
        <taxon>Desulfomonilales</taxon>
        <taxon>Desulfomonilaceae</taxon>
        <taxon>Desulfomonile</taxon>
    </lineage>
</organism>
<reference evidence="3" key="1">
    <citation type="submission" date="2012-06" db="EMBL/GenBank/DDBJ databases">
        <title>Complete sequence of chromosome of Desulfomonile tiedjei DSM 6799.</title>
        <authorList>
            <person name="Lucas S."/>
            <person name="Copeland A."/>
            <person name="Lapidus A."/>
            <person name="Glavina del Rio T."/>
            <person name="Dalin E."/>
            <person name="Tice H."/>
            <person name="Bruce D."/>
            <person name="Goodwin L."/>
            <person name="Pitluck S."/>
            <person name="Peters L."/>
            <person name="Ovchinnikova G."/>
            <person name="Zeytun A."/>
            <person name="Lu M."/>
            <person name="Kyrpides N."/>
            <person name="Mavromatis K."/>
            <person name="Ivanova N."/>
            <person name="Brettin T."/>
            <person name="Detter J.C."/>
            <person name="Han C."/>
            <person name="Larimer F."/>
            <person name="Land M."/>
            <person name="Hauser L."/>
            <person name="Markowitz V."/>
            <person name="Cheng J.-F."/>
            <person name="Hugenholtz P."/>
            <person name="Woyke T."/>
            <person name="Wu D."/>
            <person name="Spring S."/>
            <person name="Schroeder M."/>
            <person name="Brambilla E."/>
            <person name="Klenk H.-P."/>
            <person name="Eisen J.A."/>
        </authorList>
    </citation>
    <scope>NUCLEOTIDE SEQUENCE [LARGE SCALE GENOMIC DNA]</scope>
    <source>
        <strain evidence="3">ATCC 49306 / DSM 6799 / DCB-1</strain>
    </source>
</reference>
<evidence type="ECO:0000256" key="1">
    <source>
        <dbReference type="SAM" id="MobiDB-lite"/>
    </source>
</evidence>
<evidence type="ECO:0000313" key="2">
    <source>
        <dbReference type="EMBL" id="AFM22958.1"/>
    </source>
</evidence>